<dbReference type="EMBL" id="FQYP01000004">
    <property type="protein sequence ID" value="SHI92651.1"/>
    <property type="molecule type" value="Genomic_DNA"/>
</dbReference>
<evidence type="ECO:0000313" key="2">
    <source>
        <dbReference type="EMBL" id="SHI92651.1"/>
    </source>
</evidence>
<dbReference type="OrthoDB" id="1165003at2"/>
<feature type="compositionally biased region" description="Basic and acidic residues" evidence="1">
    <location>
        <begin position="48"/>
        <end position="65"/>
    </location>
</feature>
<dbReference type="Proteomes" id="UP000184432">
    <property type="component" value="Unassembled WGS sequence"/>
</dbReference>
<name>A0A1M6F4Q2_9FLAO</name>
<organism evidence="2 3">
    <name type="scientific">Aquimarina spongiae</name>
    <dbReference type="NCBI Taxonomy" id="570521"/>
    <lineage>
        <taxon>Bacteria</taxon>
        <taxon>Pseudomonadati</taxon>
        <taxon>Bacteroidota</taxon>
        <taxon>Flavobacteriia</taxon>
        <taxon>Flavobacteriales</taxon>
        <taxon>Flavobacteriaceae</taxon>
        <taxon>Aquimarina</taxon>
    </lineage>
</organism>
<keyword evidence="3" id="KW-1185">Reference proteome</keyword>
<sequence length="106" mass="12383">MFKPQIARLLIMLGFLLHLSYYGAGLIDFYVCEDKSSIVLEETESSEQQEKENSEKEDVKEKDKISQDFDQRLTRWVDNSINTYPDLFTSNISVYLEHKTPPPEFA</sequence>
<reference evidence="3" key="1">
    <citation type="submission" date="2016-11" db="EMBL/GenBank/DDBJ databases">
        <authorList>
            <person name="Varghese N."/>
            <person name="Submissions S."/>
        </authorList>
    </citation>
    <scope>NUCLEOTIDE SEQUENCE [LARGE SCALE GENOMIC DNA]</scope>
    <source>
        <strain evidence="3">DSM 22623</strain>
    </source>
</reference>
<protein>
    <submittedName>
        <fullName evidence="2">Uncharacterized protein</fullName>
    </submittedName>
</protein>
<feature type="region of interest" description="Disordered" evidence="1">
    <location>
        <begin position="41"/>
        <end position="65"/>
    </location>
</feature>
<dbReference type="STRING" id="570521.SAMN04488508_10490"/>
<gene>
    <name evidence="2" type="ORF">SAMN04488508_10490</name>
</gene>
<proteinExistence type="predicted"/>
<evidence type="ECO:0000313" key="3">
    <source>
        <dbReference type="Proteomes" id="UP000184432"/>
    </source>
</evidence>
<dbReference type="RefSeq" id="WP_073315922.1">
    <property type="nucleotide sequence ID" value="NZ_FQYP01000004.1"/>
</dbReference>
<accession>A0A1M6F4Q2</accession>
<evidence type="ECO:0000256" key="1">
    <source>
        <dbReference type="SAM" id="MobiDB-lite"/>
    </source>
</evidence>
<dbReference type="AlphaFoldDB" id="A0A1M6F4Q2"/>